<keyword evidence="1" id="KW-0472">Membrane</keyword>
<gene>
    <name evidence="2" type="ORF">DEQ80_02330</name>
</gene>
<feature type="transmembrane region" description="Helical" evidence="1">
    <location>
        <begin position="253"/>
        <end position="274"/>
    </location>
</feature>
<sequence length="349" mass="39640">MNESSTRKTDTLTPPGTANRALWAGILFSFLFTALIAWAGQRLDAISLLPDQGAAWYYWKLPEPTFWSRLTAWGGYLAHQLTLWGLIWLAQKQSLRYTGGLHRLNILALGANAFFILLHFVQTHLWYDGLAQDVSIFSSQGSVIVLLVWVLLMENSRRGMFFGKKLPLNKAIGQFARKYHGYFFAWATVYTFWYHPMVNTMGHLIGFLYMFLMLLQGSLFFTRVHINRWWTFAQEGMVAVHGTLVAVQQGNGLWPMFFFGFTGVFVITQMYGLPLKNWMRWVILAAYVLGAGVVYSQAGWARLNEIIRIPLIEYLGVLLLAAIFGGGLWVARKVREAFSHPPHTAVTGG</sequence>
<feature type="transmembrane region" description="Helical" evidence="1">
    <location>
        <begin position="179"/>
        <end position="195"/>
    </location>
</feature>
<dbReference type="Proteomes" id="UP000264141">
    <property type="component" value="Unassembled WGS sequence"/>
</dbReference>
<evidence type="ECO:0000313" key="3">
    <source>
        <dbReference type="Proteomes" id="UP000264141"/>
    </source>
</evidence>
<feature type="transmembrane region" description="Helical" evidence="1">
    <location>
        <begin position="70"/>
        <end position="90"/>
    </location>
</feature>
<feature type="transmembrane region" description="Helical" evidence="1">
    <location>
        <begin position="21"/>
        <end position="40"/>
    </location>
</feature>
<dbReference type="EMBL" id="DPBP01000009">
    <property type="protein sequence ID" value="HCE16675.1"/>
    <property type="molecule type" value="Genomic_DNA"/>
</dbReference>
<organism evidence="2 3">
    <name type="scientific">Anaerolinea thermolimosa</name>
    <dbReference type="NCBI Taxonomy" id="229919"/>
    <lineage>
        <taxon>Bacteria</taxon>
        <taxon>Bacillati</taxon>
        <taxon>Chloroflexota</taxon>
        <taxon>Anaerolineae</taxon>
        <taxon>Anaerolineales</taxon>
        <taxon>Anaerolineaceae</taxon>
        <taxon>Anaerolinea</taxon>
    </lineage>
</organism>
<proteinExistence type="predicted"/>
<feature type="transmembrane region" description="Helical" evidence="1">
    <location>
        <begin position="102"/>
        <end position="122"/>
    </location>
</feature>
<dbReference type="STRING" id="229919.GCA_001050195_02437"/>
<reference evidence="2 3" key="1">
    <citation type="journal article" date="2018" name="Nat. Biotechnol.">
        <title>A standardized bacterial taxonomy based on genome phylogeny substantially revises the tree of life.</title>
        <authorList>
            <person name="Parks D.H."/>
            <person name="Chuvochina M."/>
            <person name="Waite D.W."/>
            <person name="Rinke C."/>
            <person name="Skarshewski A."/>
            <person name="Chaumeil P.A."/>
            <person name="Hugenholtz P."/>
        </authorList>
    </citation>
    <scope>NUCLEOTIDE SEQUENCE [LARGE SCALE GENOMIC DNA]</scope>
    <source>
        <strain evidence="2">UBA8781</strain>
    </source>
</reference>
<evidence type="ECO:0008006" key="4">
    <source>
        <dbReference type="Google" id="ProtNLM"/>
    </source>
</evidence>
<dbReference type="OrthoDB" id="57937at2"/>
<evidence type="ECO:0000256" key="1">
    <source>
        <dbReference type="SAM" id="Phobius"/>
    </source>
</evidence>
<name>A0A3D1JEM9_9CHLR</name>
<keyword evidence="1" id="KW-1133">Transmembrane helix</keyword>
<feature type="transmembrane region" description="Helical" evidence="1">
    <location>
        <begin position="312"/>
        <end position="331"/>
    </location>
</feature>
<feature type="transmembrane region" description="Helical" evidence="1">
    <location>
        <begin position="201"/>
        <end position="222"/>
    </location>
</feature>
<accession>A0A3D1JEM9</accession>
<keyword evidence="1" id="KW-0812">Transmembrane</keyword>
<protein>
    <recommendedName>
        <fullName evidence="4">Serine active site containing 1-like protein</fullName>
    </recommendedName>
</protein>
<feature type="transmembrane region" description="Helical" evidence="1">
    <location>
        <begin position="134"/>
        <end position="152"/>
    </location>
</feature>
<dbReference type="RefSeq" id="WP_062194077.1">
    <property type="nucleotide sequence ID" value="NZ_DF967965.1"/>
</dbReference>
<comment type="caution">
    <text evidence="2">The sequence shown here is derived from an EMBL/GenBank/DDBJ whole genome shotgun (WGS) entry which is preliminary data.</text>
</comment>
<dbReference type="AlphaFoldDB" id="A0A3D1JEM9"/>
<feature type="transmembrane region" description="Helical" evidence="1">
    <location>
        <begin position="281"/>
        <end position="300"/>
    </location>
</feature>
<evidence type="ECO:0000313" key="2">
    <source>
        <dbReference type="EMBL" id="HCE16675.1"/>
    </source>
</evidence>